<keyword evidence="1" id="KW-0175">Coiled coil</keyword>
<evidence type="ECO:0008006" key="4">
    <source>
        <dbReference type="Google" id="ProtNLM"/>
    </source>
</evidence>
<dbReference type="OrthoDB" id="9780343at2"/>
<dbReference type="STRING" id="1121322.SAMN02745136_03362"/>
<sequence>MANIFSGLEEFGLGKMSDLDVYASDDKGKKAEQQGTEEKAQVVESDFIFDKTYTCPVCDKGFKSKTVKTGKVKLISADTDLRPKYQHMDSLKYDVIACPHCGYAALNRFFNYMTSQQAKLIKENITASFKGMAPEGEVLTYEEAISRHKLALVNTIVKKGKISERAYTCLKTAWLLRGKAESLEEQEETEETKKELQKLQEEELEFIKNACEGFMEAFSKESFPLCGMDENTMMYLIADLARRSGKIDESSRWISRVLISRDANERIKTKARELKDLIKQEE</sequence>
<dbReference type="AlphaFoldDB" id="A0A1M6VCE2"/>
<dbReference type="EMBL" id="FRAC01000017">
    <property type="protein sequence ID" value="SHK79015.1"/>
    <property type="molecule type" value="Genomic_DNA"/>
</dbReference>
<evidence type="ECO:0000313" key="2">
    <source>
        <dbReference type="EMBL" id="SHK79015.1"/>
    </source>
</evidence>
<proteinExistence type="predicted"/>
<evidence type="ECO:0000256" key="1">
    <source>
        <dbReference type="SAM" id="Coils"/>
    </source>
</evidence>
<dbReference type="Proteomes" id="UP000184386">
    <property type="component" value="Unassembled WGS sequence"/>
</dbReference>
<evidence type="ECO:0000313" key="3">
    <source>
        <dbReference type="Proteomes" id="UP000184386"/>
    </source>
</evidence>
<dbReference type="Pfam" id="PF09986">
    <property type="entry name" value="DUF2225"/>
    <property type="match status" value="1"/>
</dbReference>
<protein>
    <recommendedName>
        <fullName evidence="4">DUF2225 domain-containing protein</fullName>
    </recommendedName>
</protein>
<organism evidence="2 3">
    <name type="scientific">Anaerocolumna jejuensis DSM 15929</name>
    <dbReference type="NCBI Taxonomy" id="1121322"/>
    <lineage>
        <taxon>Bacteria</taxon>
        <taxon>Bacillati</taxon>
        <taxon>Bacillota</taxon>
        <taxon>Clostridia</taxon>
        <taxon>Lachnospirales</taxon>
        <taxon>Lachnospiraceae</taxon>
        <taxon>Anaerocolumna</taxon>
    </lineage>
</organism>
<reference evidence="2 3" key="1">
    <citation type="submission" date="2016-11" db="EMBL/GenBank/DDBJ databases">
        <authorList>
            <person name="Jaros S."/>
            <person name="Januszkiewicz K."/>
            <person name="Wedrychowicz H."/>
        </authorList>
    </citation>
    <scope>NUCLEOTIDE SEQUENCE [LARGE SCALE GENOMIC DNA]</scope>
    <source>
        <strain evidence="2 3">DSM 15929</strain>
    </source>
</reference>
<dbReference type="InterPro" id="IPR018708">
    <property type="entry name" value="DUF2225"/>
</dbReference>
<feature type="coiled-coil region" evidence="1">
    <location>
        <begin position="179"/>
        <end position="209"/>
    </location>
</feature>
<gene>
    <name evidence="2" type="ORF">SAMN02745136_03362</name>
</gene>
<dbReference type="RefSeq" id="WP_073278009.1">
    <property type="nucleotide sequence ID" value="NZ_FRAC01000017.1"/>
</dbReference>
<keyword evidence="3" id="KW-1185">Reference proteome</keyword>
<name>A0A1M6VCE2_9FIRM</name>
<accession>A0A1M6VCE2</accession>